<proteinExistence type="predicted"/>
<dbReference type="EMBL" id="MK500580">
    <property type="protein sequence ID" value="QBK92714.1"/>
    <property type="molecule type" value="Genomic_DNA"/>
</dbReference>
<organism evidence="1">
    <name type="scientific">Pithovirus LCPAC401</name>
    <dbReference type="NCBI Taxonomy" id="2506595"/>
    <lineage>
        <taxon>Viruses</taxon>
        <taxon>Pithoviruses</taxon>
    </lineage>
</organism>
<dbReference type="InterPro" id="IPR008983">
    <property type="entry name" value="Tumour_necrosis_fac-like_dom"/>
</dbReference>
<gene>
    <name evidence="1" type="ORF">LCPAC401_03520</name>
</gene>
<name>A0A481Z9Y7_9VIRU</name>
<evidence type="ECO:0008006" key="2">
    <source>
        <dbReference type="Google" id="ProtNLM"/>
    </source>
</evidence>
<protein>
    <recommendedName>
        <fullName evidence="2">C1q domain protein</fullName>
    </recommendedName>
</protein>
<reference evidence="1" key="1">
    <citation type="journal article" date="2019" name="MBio">
        <title>Virus Genomes from Deep Sea Sediments Expand the Ocean Megavirome and Support Independent Origins of Viral Gigantism.</title>
        <authorList>
            <person name="Backstrom D."/>
            <person name="Yutin N."/>
            <person name="Jorgensen S.L."/>
            <person name="Dharamshi J."/>
            <person name="Homa F."/>
            <person name="Zaremba-Niedwiedzka K."/>
            <person name="Spang A."/>
            <person name="Wolf Y.I."/>
            <person name="Koonin E.V."/>
            <person name="Ettema T.J."/>
        </authorList>
    </citation>
    <scope>NUCLEOTIDE SEQUENCE</scope>
</reference>
<sequence>MNSLPVVGPEGTFLLVLEWGKLFISTSGAWVAVPATEPYVFHCEADGTFYEVTPNDPARNFNDVVCARKYDTLFDCQGQTFYTLTKIKLIPKGCELQWVEDCQIESPLTPFPLHANSDVLAETLVFDTWTTVQSNVVINGAGWTQSSSGVYVIPTDGLYKLDFAVNLNTNGGPGIDAADNVEIKYFANGVEVGNAYTQQLFLPFGAPVIDVQQLVSGSAILPFTLADTLEVKVKQTTNTGVVIQLNHILSSITAHKVDKLPVV</sequence>
<evidence type="ECO:0000313" key="1">
    <source>
        <dbReference type="EMBL" id="QBK92714.1"/>
    </source>
</evidence>
<accession>A0A481Z9Y7</accession>
<dbReference type="Gene3D" id="2.60.120.40">
    <property type="match status" value="1"/>
</dbReference>